<dbReference type="Gene3D" id="3.30.70.100">
    <property type="match status" value="1"/>
</dbReference>
<organism evidence="11 12">
    <name type="scientific">Marinobacterium zhoushanense</name>
    <dbReference type="NCBI Taxonomy" id="1679163"/>
    <lineage>
        <taxon>Bacteria</taxon>
        <taxon>Pseudomonadati</taxon>
        <taxon>Pseudomonadota</taxon>
        <taxon>Gammaproteobacteria</taxon>
        <taxon>Oceanospirillales</taxon>
        <taxon>Oceanospirillaceae</taxon>
        <taxon>Marinobacterium</taxon>
    </lineage>
</organism>
<dbReference type="InterPro" id="IPR045042">
    <property type="entry name" value="YnaI-like"/>
</dbReference>
<dbReference type="EMBL" id="BMIJ01000006">
    <property type="protein sequence ID" value="GGC02791.1"/>
    <property type="molecule type" value="Genomic_DNA"/>
</dbReference>
<evidence type="ECO:0000259" key="8">
    <source>
        <dbReference type="Pfam" id="PF00924"/>
    </source>
</evidence>
<keyword evidence="3" id="KW-1003">Cell membrane</keyword>
<dbReference type="InterPro" id="IPR011014">
    <property type="entry name" value="MscS_channel_TM-2"/>
</dbReference>
<evidence type="ECO:0000259" key="9">
    <source>
        <dbReference type="Pfam" id="PF21082"/>
    </source>
</evidence>
<dbReference type="Gene3D" id="1.10.287.1260">
    <property type="match status" value="1"/>
</dbReference>
<gene>
    <name evidence="11" type="ORF">GCM10011352_31270</name>
</gene>
<dbReference type="SUPFAM" id="SSF82861">
    <property type="entry name" value="Mechanosensitive channel protein MscS (YggB), transmembrane region"/>
    <property type="match status" value="1"/>
</dbReference>
<dbReference type="Pfam" id="PF00924">
    <property type="entry name" value="MS_channel_2nd"/>
    <property type="match status" value="1"/>
</dbReference>
<dbReference type="InterPro" id="IPR023408">
    <property type="entry name" value="MscS_beta-dom_sf"/>
</dbReference>
<evidence type="ECO:0000313" key="12">
    <source>
        <dbReference type="Proteomes" id="UP000629025"/>
    </source>
</evidence>
<keyword evidence="5 7" id="KW-1133">Transmembrane helix</keyword>
<proteinExistence type="inferred from homology"/>
<evidence type="ECO:0000313" key="11">
    <source>
        <dbReference type="EMBL" id="GGC02791.1"/>
    </source>
</evidence>
<evidence type="ECO:0000256" key="1">
    <source>
        <dbReference type="ARBA" id="ARBA00004651"/>
    </source>
</evidence>
<dbReference type="InterPro" id="IPR049278">
    <property type="entry name" value="MS_channel_C"/>
</dbReference>
<comment type="similarity">
    <text evidence="2">Belongs to the MscS (TC 1.A.23) family.</text>
</comment>
<reference evidence="12" key="1">
    <citation type="journal article" date="2019" name="Int. J. Syst. Evol. Microbiol.">
        <title>The Global Catalogue of Microorganisms (GCM) 10K type strain sequencing project: providing services to taxonomists for standard genome sequencing and annotation.</title>
        <authorList>
            <consortium name="The Broad Institute Genomics Platform"/>
            <consortium name="The Broad Institute Genome Sequencing Center for Infectious Disease"/>
            <person name="Wu L."/>
            <person name="Ma J."/>
        </authorList>
    </citation>
    <scope>NUCLEOTIDE SEQUENCE [LARGE SCALE GENOMIC DNA]</scope>
    <source>
        <strain evidence="12">CGMCC 1.15341</strain>
    </source>
</reference>
<protein>
    <submittedName>
        <fullName evidence="11">Mechanosensitive ion channel protein MscS</fullName>
    </submittedName>
</protein>
<evidence type="ECO:0000256" key="6">
    <source>
        <dbReference type="ARBA" id="ARBA00023136"/>
    </source>
</evidence>
<comment type="subcellular location">
    <subcellularLocation>
        <location evidence="1">Cell membrane</location>
        <topology evidence="1">Multi-pass membrane protein</topology>
    </subcellularLocation>
</comment>
<evidence type="ECO:0000256" key="3">
    <source>
        <dbReference type="ARBA" id="ARBA00022475"/>
    </source>
</evidence>
<evidence type="ECO:0000256" key="5">
    <source>
        <dbReference type="ARBA" id="ARBA00022989"/>
    </source>
</evidence>
<dbReference type="Pfam" id="PF21082">
    <property type="entry name" value="MS_channel_3rd"/>
    <property type="match status" value="1"/>
</dbReference>
<accession>A0ABQ1KMX8</accession>
<dbReference type="RefSeq" id="WP_188749992.1">
    <property type="nucleotide sequence ID" value="NZ_BMIJ01000006.1"/>
</dbReference>
<evidence type="ECO:0000256" key="4">
    <source>
        <dbReference type="ARBA" id="ARBA00022692"/>
    </source>
</evidence>
<feature type="transmembrane region" description="Helical" evidence="7">
    <location>
        <begin position="146"/>
        <end position="164"/>
    </location>
</feature>
<feature type="transmembrane region" description="Helical" evidence="7">
    <location>
        <begin position="170"/>
        <end position="189"/>
    </location>
</feature>
<dbReference type="Proteomes" id="UP000629025">
    <property type="component" value="Unassembled WGS sequence"/>
</dbReference>
<feature type="domain" description="Mechanosensitive ion channel transmembrane helices 2/3" evidence="10">
    <location>
        <begin position="145"/>
        <end position="186"/>
    </location>
</feature>
<keyword evidence="4 7" id="KW-0812">Transmembrane</keyword>
<feature type="transmembrane region" description="Helical" evidence="7">
    <location>
        <begin position="25"/>
        <end position="47"/>
    </location>
</feature>
<dbReference type="SUPFAM" id="SSF82689">
    <property type="entry name" value="Mechanosensitive channel protein MscS (YggB), C-terminal domain"/>
    <property type="match status" value="1"/>
</dbReference>
<feature type="domain" description="Mechanosensitive ion channel MscS C-terminal" evidence="9">
    <location>
        <begin position="266"/>
        <end position="349"/>
    </location>
</feature>
<evidence type="ECO:0000256" key="7">
    <source>
        <dbReference type="SAM" id="Phobius"/>
    </source>
</evidence>
<sequence length="369" mass="41572">MNEQALFDWLDPLIAYLPSLQDYRWQLAVLLVTLGSLLVALIIDRILCQLVSTLARTSPVWDDLLIDALRRPLILLILMLALTLSLQLSAPHLQMVEGELPKRVREVGFILLLSWALIRFVVRAEEAVLRRDTSIDRTTADAICKLVKLIIVVLTGLVLMQYLGYSISGILAFGGIGGLAVGFAAKDLLANFFGGLMIYLDRPFKVGDWVRSPDKQIEGVVEKIGWRLTVIRTFDKRPLYIPNATFASISVENPSRMTNRRIYEYVGVRYDDAGVVKQVVDRIRDMLVAHPEIDENSTLFTQLNRFGPSSLDIMIYCFTHTTDWGRYLEIREDVMLRIIDIVDELGAEIAFPTTTVHLQGQVPGLVESA</sequence>
<dbReference type="PANTHER" id="PTHR43634">
    <property type="entry name" value="OW CONDUCTANCE MECHANOSENSITIVE CHANNEL"/>
    <property type="match status" value="1"/>
</dbReference>
<evidence type="ECO:0000256" key="2">
    <source>
        <dbReference type="ARBA" id="ARBA00008017"/>
    </source>
</evidence>
<comment type="caution">
    <text evidence="11">The sequence shown here is derived from an EMBL/GenBank/DDBJ whole genome shotgun (WGS) entry which is preliminary data.</text>
</comment>
<keyword evidence="12" id="KW-1185">Reference proteome</keyword>
<dbReference type="InterPro" id="IPR049142">
    <property type="entry name" value="MS_channel_1st"/>
</dbReference>
<feature type="transmembrane region" description="Helical" evidence="7">
    <location>
        <begin position="107"/>
        <end position="125"/>
    </location>
</feature>
<dbReference type="Pfam" id="PF21088">
    <property type="entry name" value="MS_channel_1st"/>
    <property type="match status" value="1"/>
</dbReference>
<feature type="transmembrane region" description="Helical" evidence="7">
    <location>
        <begin position="68"/>
        <end position="87"/>
    </location>
</feature>
<evidence type="ECO:0000259" key="10">
    <source>
        <dbReference type="Pfam" id="PF21088"/>
    </source>
</evidence>
<dbReference type="PANTHER" id="PTHR43634:SF2">
    <property type="entry name" value="LOW CONDUCTANCE MECHANOSENSITIVE CHANNEL YNAI"/>
    <property type="match status" value="1"/>
</dbReference>
<dbReference type="InterPro" id="IPR011066">
    <property type="entry name" value="MscS_channel_C_sf"/>
</dbReference>
<keyword evidence="6 7" id="KW-0472">Membrane</keyword>
<feature type="domain" description="Mechanosensitive ion channel MscS" evidence="8">
    <location>
        <begin position="187"/>
        <end position="256"/>
    </location>
</feature>
<name>A0ABQ1KMX8_9GAMM</name>
<dbReference type="Gene3D" id="2.30.30.60">
    <property type="match status" value="1"/>
</dbReference>
<dbReference type="InterPro" id="IPR010920">
    <property type="entry name" value="LSM_dom_sf"/>
</dbReference>
<dbReference type="InterPro" id="IPR006685">
    <property type="entry name" value="MscS_channel_2nd"/>
</dbReference>
<dbReference type="SUPFAM" id="SSF50182">
    <property type="entry name" value="Sm-like ribonucleoproteins"/>
    <property type="match status" value="1"/>
</dbReference>